<evidence type="ECO:0000313" key="2">
    <source>
        <dbReference type="Proteomes" id="UP001147752"/>
    </source>
</evidence>
<proteinExistence type="predicted"/>
<comment type="caution">
    <text evidence="1">The sequence shown here is derived from an EMBL/GenBank/DDBJ whole genome shotgun (WGS) entry which is preliminary data.</text>
</comment>
<reference evidence="1" key="2">
    <citation type="journal article" date="2023" name="IMA Fungus">
        <title>Comparative genomic study of the Penicillium genus elucidates a diverse pangenome and 15 lateral gene transfer events.</title>
        <authorList>
            <person name="Petersen C."/>
            <person name="Sorensen T."/>
            <person name="Nielsen M.R."/>
            <person name="Sondergaard T.E."/>
            <person name="Sorensen J.L."/>
            <person name="Fitzpatrick D.A."/>
            <person name="Frisvad J.C."/>
            <person name="Nielsen K.L."/>
        </authorList>
    </citation>
    <scope>NUCLEOTIDE SEQUENCE</scope>
    <source>
        <strain evidence="1">IBT 3081</strain>
    </source>
</reference>
<evidence type="ECO:0008006" key="3">
    <source>
        <dbReference type="Google" id="ProtNLM"/>
    </source>
</evidence>
<dbReference type="RefSeq" id="XP_056583592.1">
    <property type="nucleotide sequence ID" value="XM_056719457.1"/>
</dbReference>
<dbReference type="Proteomes" id="UP001147752">
    <property type="component" value="Unassembled WGS sequence"/>
</dbReference>
<sequence length="163" mass="18562">MSDQKKQTEERIQAALKAFHAINKPNIAKLAREFDVPYAVGLEVVESLDNSYTSPTPELVEKSANRLLKNAVVGHNWAYRFLQRLPPRLKYLIRKPKEKYNNLSRVIEEHQFLPHEIYNWDETGYRISQGKPRKVITSHTTNDIATGGQSESITGIECIAADG</sequence>
<evidence type="ECO:0000313" key="1">
    <source>
        <dbReference type="EMBL" id="KAJ5383816.1"/>
    </source>
</evidence>
<dbReference type="EMBL" id="JAPZBT010000001">
    <property type="protein sequence ID" value="KAJ5383816.1"/>
    <property type="molecule type" value="Genomic_DNA"/>
</dbReference>
<dbReference type="OrthoDB" id="4324149at2759"/>
<reference evidence="1" key="1">
    <citation type="submission" date="2022-12" db="EMBL/GenBank/DDBJ databases">
        <authorList>
            <person name="Petersen C."/>
        </authorList>
    </citation>
    <scope>NUCLEOTIDE SEQUENCE</scope>
    <source>
        <strain evidence="1">IBT 3081</strain>
    </source>
</reference>
<dbReference type="AlphaFoldDB" id="A0A9W9VL50"/>
<keyword evidence="2" id="KW-1185">Reference proteome</keyword>
<protein>
    <recommendedName>
        <fullName evidence="3">HTH CENPB-type domain-containing protein</fullName>
    </recommendedName>
</protein>
<name>A0A9W9VL50_9EURO</name>
<accession>A0A9W9VL50</accession>
<dbReference type="GeneID" id="81458640"/>
<gene>
    <name evidence="1" type="ORF">N7517_001727</name>
</gene>
<organism evidence="1 2">
    <name type="scientific">Penicillium concentricum</name>
    <dbReference type="NCBI Taxonomy" id="293559"/>
    <lineage>
        <taxon>Eukaryota</taxon>
        <taxon>Fungi</taxon>
        <taxon>Dikarya</taxon>
        <taxon>Ascomycota</taxon>
        <taxon>Pezizomycotina</taxon>
        <taxon>Eurotiomycetes</taxon>
        <taxon>Eurotiomycetidae</taxon>
        <taxon>Eurotiales</taxon>
        <taxon>Aspergillaceae</taxon>
        <taxon>Penicillium</taxon>
    </lineage>
</organism>